<evidence type="ECO:0000313" key="2">
    <source>
        <dbReference type="EMBL" id="MBS3649725.1"/>
    </source>
</evidence>
<dbReference type="CDD" id="cd00090">
    <property type="entry name" value="HTH_ARSR"/>
    <property type="match status" value="1"/>
</dbReference>
<name>A0A942E346_9HYPH</name>
<dbReference type="SMART" id="SM00418">
    <property type="entry name" value="HTH_ARSR"/>
    <property type="match status" value="1"/>
</dbReference>
<dbReference type="Proteomes" id="UP000680348">
    <property type="component" value="Unassembled WGS sequence"/>
</dbReference>
<sequence>MSKAEPIDSGPAPIFAALADPTRLSLLMKLSDGRPRSISELTGDRHLTRQAVTKHLDVLAKVGLVSNIRVGRESLFSFRPEPVSEARSYLDRVSTQWDESLSRLQSFLEE</sequence>
<dbReference type="SUPFAM" id="SSF46785">
    <property type="entry name" value="Winged helix' DNA-binding domain"/>
    <property type="match status" value="1"/>
</dbReference>
<dbReference type="InterPro" id="IPR011991">
    <property type="entry name" value="ArsR-like_HTH"/>
</dbReference>
<evidence type="ECO:0000259" key="1">
    <source>
        <dbReference type="PROSITE" id="PS50987"/>
    </source>
</evidence>
<dbReference type="InterPro" id="IPR001845">
    <property type="entry name" value="HTH_ArsR_DNA-bd_dom"/>
</dbReference>
<dbReference type="RefSeq" id="WP_188255294.1">
    <property type="nucleotide sequence ID" value="NZ_JABVCF010000007.1"/>
</dbReference>
<dbReference type="AlphaFoldDB" id="A0A942E346"/>
<dbReference type="GO" id="GO:0003700">
    <property type="term" value="F:DNA-binding transcription factor activity"/>
    <property type="evidence" value="ECO:0007669"/>
    <property type="project" value="InterPro"/>
</dbReference>
<comment type="caution">
    <text evidence="2">The sequence shown here is derived from an EMBL/GenBank/DDBJ whole genome shotgun (WGS) entry which is preliminary data.</text>
</comment>
<dbReference type="NCBIfam" id="NF033788">
    <property type="entry name" value="HTH_metalloreg"/>
    <property type="match status" value="1"/>
</dbReference>
<proteinExistence type="predicted"/>
<dbReference type="EMBL" id="JAGWCR010000007">
    <property type="protein sequence ID" value="MBS3649725.1"/>
    <property type="molecule type" value="Genomic_DNA"/>
</dbReference>
<gene>
    <name evidence="2" type="ORF">KEU06_14015</name>
</gene>
<protein>
    <submittedName>
        <fullName evidence="2">Helix-turn-helix transcriptional regulator</fullName>
    </submittedName>
</protein>
<dbReference type="PANTHER" id="PTHR38600">
    <property type="entry name" value="TRANSCRIPTIONAL REGULATORY PROTEIN"/>
    <property type="match status" value="1"/>
</dbReference>
<dbReference type="PANTHER" id="PTHR38600:SF1">
    <property type="entry name" value="TRANSCRIPTIONAL REGULATORY PROTEIN"/>
    <property type="match status" value="1"/>
</dbReference>
<keyword evidence="3" id="KW-1185">Reference proteome</keyword>
<evidence type="ECO:0000313" key="3">
    <source>
        <dbReference type="Proteomes" id="UP000680348"/>
    </source>
</evidence>
<organism evidence="2 3">
    <name type="scientific">Pseudaminobacter soli</name>
    <name type="common">ex Zhang et al. 2022</name>
    <dbReference type="NCBI Taxonomy" id="2831468"/>
    <lineage>
        <taxon>Bacteria</taxon>
        <taxon>Pseudomonadati</taxon>
        <taxon>Pseudomonadota</taxon>
        <taxon>Alphaproteobacteria</taxon>
        <taxon>Hyphomicrobiales</taxon>
        <taxon>Phyllobacteriaceae</taxon>
        <taxon>Pseudaminobacter</taxon>
    </lineage>
</organism>
<reference evidence="2" key="1">
    <citation type="submission" date="2021-04" db="EMBL/GenBank/DDBJ databases">
        <title>Pseudaminobacter soli sp. nov., isolated from paddy soil contaminated by heavy metals.</title>
        <authorList>
            <person name="Zhang K."/>
        </authorList>
    </citation>
    <scope>NUCLEOTIDE SEQUENCE</scope>
    <source>
        <strain evidence="2">19-2017</strain>
    </source>
</reference>
<accession>A0A942E346</accession>
<dbReference type="Pfam" id="PF01022">
    <property type="entry name" value="HTH_5"/>
    <property type="match status" value="1"/>
</dbReference>
<dbReference type="PRINTS" id="PR00778">
    <property type="entry name" value="HTHARSR"/>
</dbReference>
<dbReference type="PROSITE" id="PS50987">
    <property type="entry name" value="HTH_ARSR_2"/>
    <property type="match status" value="1"/>
</dbReference>
<dbReference type="InterPro" id="IPR036390">
    <property type="entry name" value="WH_DNA-bd_sf"/>
</dbReference>
<dbReference type="InterPro" id="IPR036388">
    <property type="entry name" value="WH-like_DNA-bd_sf"/>
</dbReference>
<feature type="domain" description="HTH arsR-type" evidence="1">
    <location>
        <begin position="3"/>
        <end position="98"/>
    </location>
</feature>
<dbReference type="Gene3D" id="1.10.10.10">
    <property type="entry name" value="Winged helix-like DNA-binding domain superfamily/Winged helix DNA-binding domain"/>
    <property type="match status" value="1"/>
</dbReference>